<gene>
    <name evidence="2" type="ORF">V5799_022252</name>
</gene>
<dbReference type="Proteomes" id="UP001321473">
    <property type="component" value="Unassembled WGS sequence"/>
</dbReference>
<keyword evidence="1" id="KW-0812">Transmembrane</keyword>
<feature type="transmembrane region" description="Helical" evidence="1">
    <location>
        <begin position="47"/>
        <end position="70"/>
    </location>
</feature>
<name>A0AAQ4FND4_AMBAM</name>
<comment type="caution">
    <text evidence="2">The sequence shown here is derived from an EMBL/GenBank/DDBJ whole genome shotgun (WGS) entry which is preliminary data.</text>
</comment>
<sequence>MGNVWIGPIPPRAPFPCSRANRHEHKKKRARDVTDATIRVPSGTSGVFVAFACCGLLLVLMQSLSTLALVRPGALPWSDSNRSGPGHSHLRNPEAVFAAEVQGIMAPEGDTTAEAPRLQSPAPAQETRDRGSFVLLPAELYTNSSRQFFCFYQ</sequence>
<feature type="non-terminal residue" evidence="2">
    <location>
        <position position="153"/>
    </location>
</feature>
<dbReference type="EMBL" id="JARKHS020001228">
    <property type="protein sequence ID" value="KAK8787972.1"/>
    <property type="molecule type" value="Genomic_DNA"/>
</dbReference>
<evidence type="ECO:0000313" key="3">
    <source>
        <dbReference type="Proteomes" id="UP001321473"/>
    </source>
</evidence>
<keyword evidence="3" id="KW-1185">Reference proteome</keyword>
<evidence type="ECO:0000313" key="2">
    <source>
        <dbReference type="EMBL" id="KAK8787972.1"/>
    </source>
</evidence>
<keyword evidence="1" id="KW-1133">Transmembrane helix</keyword>
<dbReference type="AlphaFoldDB" id="A0AAQ4FND4"/>
<organism evidence="2 3">
    <name type="scientific">Amblyomma americanum</name>
    <name type="common">Lone star tick</name>
    <dbReference type="NCBI Taxonomy" id="6943"/>
    <lineage>
        <taxon>Eukaryota</taxon>
        <taxon>Metazoa</taxon>
        <taxon>Ecdysozoa</taxon>
        <taxon>Arthropoda</taxon>
        <taxon>Chelicerata</taxon>
        <taxon>Arachnida</taxon>
        <taxon>Acari</taxon>
        <taxon>Parasitiformes</taxon>
        <taxon>Ixodida</taxon>
        <taxon>Ixodoidea</taxon>
        <taxon>Ixodidae</taxon>
        <taxon>Amblyomminae</taxon>
        <taxon>Amblyomma</taxon>
    </lineage>
</organism>
<keyword evidence="1" id="KW-0472">Membrane</keyword>
<protein>
    <submittedName>
        <fullName evidence="2">Uncharacterized protein</fullName>
    </submittedName>
</protein>
<evidence type="ECO:0000256" key="1">
    <source>
        <dbReference type="SAM" id="Phobius"/>
    </source>
</evidence>
<proteinExistence type="predicted"/>
<reference evidence="2 3" key="1">
    <citation type="journal article" date="2023" name="Arcadia Sci">
        <title>De novo assembly of a long-read Amblyomma americanum tick genome.</title>
        <authorList>
            <person name="Chou S."/>
            <person name="Poskanzer K.E."/>
            <person name="Rollins M."/>
            <person name="Thuy-Boun P.S."/>
        </authorList>
    </citation>
    <scope>NUCLEOTIDE SEQUENCE [LARGE SCALE GENOMIC DNA]</scope>
    <source>
        <strain evidence="2">F_SG_1</strain>
        <tissue evidence="2">Salivary glands</tissue>
    </source>
</reference>
<accession>A0AAQ4FND4</accession>